<keyword evidence="4" id="KW-0862">Zinc</keyword>
<accession>A0A6F8T0N0</accession>
<evidence type="ECO:0000256" key="2">
    <source>
        <dbReference type="ARBA" id="ARBA00022723"/>
    </source>
</evidence>
<keyword evidence="5" id="KW-0482">Metalloprotease</keyword>
<reference evidence="7 8" key="1">
    <citation type="submission" date="2020-02" db="EMBL/GenBank/DDBJ databases">
        <title>Complete Genome Sequence of Halomonas meridiana strain BAA-801, Isolated from Deep Sea Thermal Vent.</title>
        <authorList>
            <person name="Takahashi Y."/>
            <person name="Takahashi H."/>
            <person name="Galipon J."/>
            <person name="Arakawa K."/>
        </authorList>
    </citation>
    <scope>NUCLEOTIDE SEQUENCE [LARGE SCALE GENOMIC DNA]</scope>
    <source>
        <strain evidence="7 8">Slthf1</strain>
    </source>
</reference>
<dbReference type="Pfam" id="PF14464">
    <property type="entry name" value="Prok-JAB"/>
    <property type="match status" value="1"/>
</dbReference>
<dbReference type="EMBL" id="AP022821">
    <property type="protein sequence ID" value="BCA93546.1"/>
    <property type="molecule type" value="Genomic_DNA"/>
</dbReference>
<evidence type="ECO:0000256" key="3">
    <source>
        <dbReference type="ARBA" id="ARBA00022801"/>
    </source>
</evidence>
<name>A0A6F8T0N0_9GAMM</name>
<evidence type="ECO:0000313" key="8">
    <source>
        <dbReference type="Proteomes" id="UP000503197"/>
    </source>
</evidence>
<dbReference type="AlphaFoldDB" id="A0A6F8T0N0"/>
<dbReference type="GO" id="GO:0008237">
    <property type="term" value="F:metallopeptidase activity"/>
    <property type="evidence" value="ECO:0007669"/>
    <property type="project" value="UniProtKB-KW"/>
</dbReference>
<gene>
    <name evidence="7" type="ORF">HMSLTHF_33210</name>
</gene>
<dbReference type="GO" id="GO:0006508">
    <property type="term" value="P:proteolysis"/>
    <property type="evidence" value="ECO:0007669"/>
    <property type="project" value="UniProtKB-KW"/>
</dbReference>
<sequence>MDMKARLLKEALGGLSQNVTAITDDIVDVFHSRALSKHAWHNDTWAIVNTTASLRARAALCTQAFRHRVIEALLYANGSLGVIATEGANRNPDVGDIFTELYALASGDDKIRQQLYPEGGDIELQRIVVGEGCGSATMQVSDGRISMYAAGMSEYLLSRQQDGLPTEGELLIGRLSGTGIGISWEHVPVAPVCIVRTENETGWTIRLSARAHEKIEREVAHWTSVETGGVLLGRQDEVTRSFYVIDVLAAPEDSQRSRHKFELGVKDLRRTLDNYVRTTNATLYCLGTWHSHLAPSGPSALDNQSAQAMGLARLAPSILLIHTPDGYRAVLAERTNSEGEA</sequence>
<proteinExistence type="predicted"/>
<evidence type="ECO:0000256" key="4">
    <source>
        <dbReference type="ARBA" id="ARBA00022833"/>
    </source>
</evidence>
<dbReference type="SUPFAM" id="SSF102712">
    <property type="entry name" value="JAB1/MPN domain"/>
    <property type="match status" value="1"/>
</dbReference>
<protein>
    <recommendedName>
        <fullName evidence="6">JAB domain-containing protein</fullName>
    </recommendedName>
</protein>
<dbReference type="Gene3D" id="3.40.140.10">
    <property type="entry name" value="Cytidine Deaminase, domain 2"/>
    <property type="match status" value="1"/>
</dbReference>
<dbReference type="InterPro" id="IPR028090">
    <property type="entry name" value="JAB_dom_prok"/>
</dbReference>
<keyword evidence="2" id="KW-0479">Metal-binding</keyword>
<keyword evidence="3" id="KW-0378">Hydrolase</keyword>
<dbReference type="Proteomes" id="UP000503197">
    <property type="component" value="Chromosome"/>
</dbReference>
<evidence type="ECO:0000313" key="7">
    <source>
        <dbReference type="EMBL" id="BCA93546.1"/>
    </source>
</evidence>
<feature type="domain" description="JAB" evidence="6">
    <location>
        <begin position="209"/>
        <end position="324"/>
    </location>
</feature>
<evidence type="ECO:0000259" key="6">
    <source>
        <dbReference type="Pfam" id="PF14464"/>
    </source>
</evidence>
<organism evidence="7 8">
    <name type="scientific">Vreelandella aquamarina</name>
    <dbReference type="NCBI Taxonomy" id="77097"/>
    <lineage>
        <taxon>Bacteria</taxon>
        <taxon>Pseudomonadati</taxon>
        <taxon>Pseudomonadota</taxon>
        <taxon>Gammaproteobacteria</taxon>
        <taxon>Oceanospirillales</taxon>
        <taxon>Halomonadaceae</taxon>
        <taxon>Vreelandella</taxon>
    </lineage>
</organism>
<evidence type="ECO:0000256" key="5">
    <source>
        <dbReference type="ARBA" id="ARBA00023049"/>
    </source>
</evidence>
<dbReference type="GO" id="GO:0046872">
    <property type="term" value="F:metal ion binding"/>
    <property type="evidence" value="ECO:0007669"/>
    <property type="project" value="UniProtKB-KW"/>
</dbReference>
<evidence type="ECO:0000256" key="1">
    <source>
        <dbReference type="ARBA" id="ARBA00022670"/>
    </source>
</evidence>
<keyword evidence="1" id="KW-0645">Protease</keyword>